<dbReference type="AlphaFoldDB" id="A0A1C3XMP2"/>
<gene>
    <name evidence="1" type="ORF">GA0061099_10733</name>
</gene>
<dbReference type="InterPro" id="IPR011990">
    <property type="entry name" value="TPR-like_helical_dom_sf"/>
</dbReference>
<protein>
    <recommendedName>
        <fullName evidence="3">Tetratricopeptide repeat protein</fullName>
    </recommendedName>
</protein>
<dbReference type="Gene3D" id="1.25.40.10">
    <property type="entry name" value="Tetratricopeptide repeat domain"/>
    <property type="match status" value="1"/>
</dbReference>
<organism evidence="1 2">
    <name type="scientific">Bradyrhizobium yuanmingense</name>
    <dbReference type="NCBI Taxonomy" id="108015"/>
    <lineage>
        <taxon>Bacteria</taxon>
        <taxon>Pseudomonadati</taxon>
        <taxon>Pseudomonadota</taxon>
        <taxon>Alphaproteobacteria</taxon>
        <taxon>Hyphomicrobiales</taxon>
        <taxon>Nitrobacteraceae</taxon>
        <taxon>Bradyrhizobium</taxon>
    </lineage>
</organism>
<evidence type="ECO:0000313" key="2">
    <source>
        <dbReference type="Proteomes" id="UP000183174"/>
    </source>
</evidence>
<sequence>MRRIMLVLTCCWLGIVLGGCKQTLRDAAVVVPVEPPGGDPVQEPTAVKYYPSDEPVRMGLEHYNRGAYGLSQRYFKDVVEKAPKDVTAWIGLAASYDKLRSL</sequence>
<evidence type="ECO:0008006" key="3">
    <source>
        <dbReference type="Google" id="ProtNLM"/>
    </source>
</evidence>
<accession>A0A1C3XMP2</accession>
<name>A0A1C3XMP2_9BRAD</name>
<reference evidence="1 2" key="1">
    <citation type="submission" date="2016-08" db="EMBL/GenBank/DDBJ databases">
        <authorList>
            <person name="Seilhamer J.J."/>
        </authorList>
    </citation>
    <scope>NUCLEOTIDE SEQUENCE [LARGE SCALE GENOMIC DNA]</scope>
    <source>
        <strain evidence="1 2">CCBAU 10071</strain>
    </source>
</reference>
<dbReference type="EMBL" id="FMAE01000073">
    <property type="protein sequence ID" value="SCB53562.1"/>
    <property type="molecule type" value="Genomic_DNA"/>
</dbReference>
<dbReference type="Proteomes" id="UP000183174">
    <property type="component" value="Unassembled WGS sequence"/>
</dbReference>
<proteinExistence type="predicted"/>
<dbReference type="PROSITE" id="PS51257">
    <property type="entry name" value="PROKAR_LIPOPROTEIN"/>
    <property type="match status" value="1"/>
</dbReference>
<evidence type="ECO:0000313" key="1">
    <source>
        <dbReference type="EMBL" id="SCB53562.1"/>
    </source>
</evidence>